<gene>
    <name evidence="8" type="ORF">HDG70_000184</name>
</gene>
<protein>
    <submittedName>
        <fullName evidence="8">Anaerobic selenocysteine-containing dehydrogenase</fullName>
    </submittedName>
</protein>
<feature type="domain" description="4Fe-4S Mo/W bis-MGD-type" evidence="7">
    <location>
        <begin position="48"/>
        <end position="103"/>
    </location>
</feature>
<dbReference type="PROSITE" id="PS51318">
    <property type="entry name" value="TAT"/>
    <property type="match status" value="1"/>
</dbReference>
<keyword evidence="1" id="KW-0004">4Fe-4S</keyword>
<keyword evidence="9" id="KW-1185">Reference proteome</keyword>
<dbReference type="SMART" id="SM00926">
    <property type="entry name" value="Molybdop_Fe4S4"/>
    <property type="match status" value="1"/>
</dbReference>
<dbReference type="InterPro" id="IPR050123">
    <property type="entry name" value="Prok_molybdopt-oxidoreductase"/>
</dbReference>
<dbReference type="Pfam" id="PF00384">
    <property type="entry name" value="Molybdopterin"/>
    <property type="match status" value="1"/>
</dbReference>
<dbReference type="RefSeq" id="WP_028051366.1">
    <property type="nucleotide sequence ID" value="NZ_ATYG01000001.1"/>
</dbReference>
<reference evidence="8 9" key="1">
    <citation type="submission" date="2020-07" db="EMBL/GenBank/DDBJ databases">
        <title>Genomic Encyclopedia of Type Strains, Phase III (KMG-III): the genomes of soil and plant-associated and newly described type strains.</title>
        <authorList>
            <person name="Whitman W."/>
        </authorList>
    </citation>
    <scope>NUCLEOTIDE SEQUENCE [LARGE SCALE GENOMIC DNA]</scope>
    <source>
        <strain evidence="8 9">DSM 11255</strain>
    </source>
</reference>
<evidence type="ECO:0000313" key="8">
    <source>
        <dbReference type="EMBL" id="NYE56478.1"/>
    </source>
</evidence>
<evidence type="ECO:0000256" key="3">
    <source>
        <dbReference type="ARBA" id="ARBA00022729"/>
    </source>
</evidence>
<dbReference type="Gene3D" id="3.40.50.740">
    <property type="match status" value="1"/>
</dbReference>
<proteinExistence type="predicted"/>
<dbReference type="EMBL" id="JACCBS010000001">
    <property type="protein sequence ID" value="NYE56478.1"/>
    <property type="molecule type" value="Genomic_DNA"/>
</dbReference>
<evidence type="ECO:0000256" key="1">
    <source>
        <dbReference type="ARBA" id="ARBA00022485"/>
    </source>
</evidence>
<dbReference type="SUPFAM" id="SSF50692">
    <property type="entry name" value="ADC-like"/>
    <property type="match status" value="1"/>
</dbReference>
<dbReference type="Gene3D" id="2.40.40.20">
    <property type="match status" value="1"/>
</dbReference>
<keyword evidence="6" id="KW-0411">Iron-sulfur</keyword>
<dbReference type="Gene3D" id="2.20.25.90">
    <property type="entry name" value="ADC-like domains"/>
    <property type="match status" value="1"/>
</dbReference>
<dbReference type="InterPro" id="IPR006311">
    <property type="entry name" value="TAT_signal"/>
</dbReference>
<dbReference type="SUPFAM" id="SSF53706">
    <property type="entry name" value="Formate dehydrogenase/DMSO reductase, domains 1-3"/>
    <property type="match status" value="1"/>
</dbReference>
<keyword evidence="4" id="KW-0560">Oxidoreductase</keyword>
<evidence type="ECO:0000256" key="6">
    <source>
        <dbReference type="ARBA" id="ARBA00023014"/>
    </source>
</evidence>
<dbReference type="PANTHER" id="PTHR43105">
    <property type="entry name" value="RESPIRATORY NITRATE REDUCTASE"/>
    <property type="match status" value="1"/>
</dbReference>
<keyword evidence="2" id="KW-0479">Metal-binding</keyword>
<accession>A0ABX2R5N5</accession>
<keyword evidence="3" id="KW-0732">Signal</keyword>
<dbReference type="InterPro" id="IPR009010">
    <property type="entry name" value="Asp_de-COase-like_dom_sf"/>
</dbReference>
<dbReference type="Pfam" id="PF01568">
    <property type="entry name" value="Molydop_binding"/>
    <property type="match status" value="1"/>
</dbReference>
<dbReference type="Proteomes" id="UP000604066">
    <property type="component" value="Unassembled WGS sequence"/>
</dbReference>
<sequence length="895" mass="99881">MARKFTRRKFLKGAGAGAALMGLKTVGKSRWIENFSQDIAEAANLPAEKWVNSVCPYCGAGCSILYGVREGKVVSVRGNPEAWNRGGVCIKGATLADLYLSNSPGVKDRLKKPLLRDPEKRGSLENFREVSWDEALNYMVKKVKEYTKTKFGDKHPFAMYGSGQVSTEFMYLQAKFNVIGMNIHNDNNGRLCQATKANAMVISFGIDAPPMSFDDVFEADNLFIFGFNIADTLPGWFGKIVEAKVQKGDNLKIAVINPVKISATQILNYKAGDLYLPIIPTTDVAFINSMAHVIIYELEGVNRDYAGDVSRWADDVISGKVKPKHIDTEFIAKYVNFYRGDYQVLARLGKEGPKIFEEIKLPSGLEGFKEYAKFLAAYKPEDVAKTTGLTPEDIRKAAQMFVRNKNTMSMYLQGFGQQSNGVSKHLALVTLHAVTGRIGRAGAGVMPTVGQPNGLGQRVGGAVVGRLPGNRNHPLAAHRASLAKAMARGNQEMEAKILERLEDPVTKYSRLSLTSVDIFKNLKNGNIKGIWTVCTNPMVAFPNLNMVHKALRKADLVVVQDIYPTETMAFADVVLPAAAISGEAYGTYLNSERRVQILEKAVEPPGDALPDEIIHLAFVYKYQKALAEEGRQEDADFLKFLLEPIIQGYEPLFENVQANIRELREAHQEIQKRLFSELAYVSKGIPGNDLSGLSYERLRTEKDAKGYVGFKLPVLDSSHKGLERLYDENYEAIYQKRFATPDGKLRCFLFEQVHPAEEWIDAEYPFMLTLPRIYEHWHTRTRTGRCALPHRLRPEAWLSINPNDAKKLGIKDGDWVEVESRRGKVTVKAKIDTVKTPREGVVWMPWAYGFLGNLFTDQKEAPPGKSAGNVLSTDAYDPVSKQPELKFAAVKIRKV</sequence>
<dbReference type="InterPro" id="IPR006657">
    <property type="entry name" value="MoPterin_dinucl-bd_dom"/>
</dbReference>
<comment type="caution">
    <text evidence="8">The sequence shown here is derived from an EMBL/GenBank/DDBJ whole genome shotgun (WGS) entry which is preliminary data.</text>
</comment>
<dbReference type="InterPro" id="IPR006963">
    <property type="entry name" value="Mopterin_OxRdtase_4Fe-4S_dom"/>
</dbReference>
<dbReference type="InterPro" id="IPR006656">
    <property type="entry name" value="Mopterin_OxRdtase"/>
</dbReference>
<name>A0ABX2R5N5_9THEO</name>
<evidence type="ECO:0000256" key="4">
    <source>
        <dbReference type="ARBA" id="ARBA00023002"/>
    </source>
</evidence>
<organism evidence="8 9">
    <name type="scientific">Carboxydothermus ferrireducens DSM 11255</name>
    <dbReference type="NCBI Taxonomy" id="1119529"/>
    <lineage>
        <taxon>Bacteria</taxon>
        <taxon>Bacillati</taxon>
        <taxon>Bacillota</taxon>
        <taxon>Clostridia</taxon>
        <taxon>Thermoanaerobacterales</taxon>
        <taxon>Thermoanaerobacteraceae</taxon>
        <taxon>Carboxydothermus</taxon>
    </lineage>
</organism>
<evidence type="ECO:0000313" key="9">
    <source>
        <dbReference type="Proteomes" id="UP000604066"/>
    </source>
</evidence>
<evidence type="ECO:0000259" key="7">
    <source>
        <dbReference type="PROSITE" id="PS51669"/>
    </source>
</evidence>
<dbReference type="Gene3D" id="3.40.228.10">
    <property type="entry name" value="Dimethylsulfoxide Reductase, domain 2"/>
    <property type="match status" value="1"/>
</dbReference>
<dbReference type="PANTHER" id="PTHR43105:SF10">
    <property type="entry name" value="NADH-QUINONE OXIDOREDUCTASE SUBUNIT G"/>
    <property type="match status" value="1"/>
</dbReference>
<dbReference type="InterPro" id="IPR019546">
    <property type="entry name" value="TAT_signal_bac_arc"/>
</dbReference>
<dbReference type="CDD" id="cd00508">
    <property type="entry name" value="MopB_CT_Fdh-Nap-like"/>
    <property type="match status" value="1"/>
</dbReference>
<dbReference type="PROSITE" id="PS51669">
    <property type="entry name" value="4FE4S_MOW_BIS_MGD"/>
    <property type="match status" value="1"/>
</dbReference>
<dbReference type="Pfam" id="PF04879">
    <property type="entry name" value="Molybdop_Fe4S4"/>
    <property type="match status" value="1"/>
</dbReference>
<evidence type="ECO:0000256" key="5">
    <source>
        <dbReference type="ARBA" id="ARBA00023004"/>
    </source>
</evidence>
<keyword evidence="5" id="KW-0408">Iron</keyword>
<evidence type="ECO:0000256" key="2">
    <source>
        <dbReference type="ARBA" id="ARBA00022723"/>
    </source>
</evidence>
<dbReference type="NCBIfam" id="TIGR01409">
    <property type="entry name" value="TAT_signal_seq"/>
    <property type="match status" value="1"/>
</dbReference>